<protein>
    <recommendedName>
        <fullName evidence="3">Sulfotransferase domain-containing protein</fullName>
    </recommendedName>
</protein>
<dbReference type="GeneID" id="20231366"/>
<dbReference type="STRING" id="225164.V4C2I8"/>
<organism evidence="1 2">
    <name type="scientific">Lottia gigantea</name>
    <name type="common">Giant owl limpet</name>
    <dbReference type="NCBI Taxonomy" id="225164"/>
    <lineage>
        <taxon>Eukaryota</taxon>
        <taxon>Metazoa</taxon>
        <taxon>Spiralia</taxon>
        <taxon>Lophotrochozoa</taxon>
        <taxon>Mollusca</taxon>
        <taxon>Gastropoda</taxon>
        <taxon>Patellogastropoda</taxon>
        <taxon>Lottioidea</taxon>
        <taxon>Lottiidae</taxon>
        <taxon>Lottia</taxon>
    </lineage>
</organism>
<dbReference type="RefSeq" id="XP_009053578.1">
    <property type="nucleotide sequence ID" value="XM_009055330.1"/>
</dbReference>
<reference evidence="1 2" key="1">
    <citation type="journal article" date="2013" name="Nature">
        <title>Insights into bilaterian evolution from three spiralian genomes.</title>
        <authorList>
            <person name="Simakov O."/>
            <person name="Marletaz F."/>
            <person name="Cho S.J."/>
            <person name="Edsinger-Gonzales E."/>
            <person name="Havlak P."/>
            <person name="Hellsten U."/>
            <person name="Kuo D.H."/>
            <person name="Larsson T."/>
            <person name="Lv J."/>
            <person name="Arendt D."/>
            <person name="Savage R."/>
            <person name="Osoegawa K."/>
            <person name="de Jong P."/>
            <person name="Grimwood J."/>
            <person name="Chapman J.A."/>
            <person name="Shapiro H."/>
            <person name="Aerts A."/>
            <person name="Otillar R.P."/>
            <person name="Terry A.Y."/>
            <person name="Boore J.L."/>
            <person name="Grigoriev I.V."/>
            <person name="Lindberg D.R."/>
            <person name="Seaver E.C."/>
            <person name="Weisblat D.A."/>
            <person name="Putnam N.H."/>
            <person name="Rokhsar D.S."/>
        </authorList>
    </citation>
    <scope>NUCLEOTIDE SEQUENCE [LARGE SCALE GENOMIC DNA]</scope>
</reference>
<dbReference type="EMBL" id="KB201611">
    <property type="protein sequence ID" value="ESO95729.1"/>
    <property type="molecule type" value="Genomic_DNA"/>
</dbReference>
<dbReference type="AlphaFoldDB" id="V4C2I8"/>
<gene>
    <name evidence="1" type="ORF">LOTGIDRAFT_116555</name>
</gene>
<evidence type="ECO:0008006" key="3">
    <source>
        <dbReference type="Google" id="ProtNLM"/>
    </source>
</evidence>
<dbReference type="HOGENOM" id="CLU_033907_1_1_1"/>
<dbReference type="InterPro" id="IPR027417">
    <property type="entry name" value="P-loop_NTPase"/>
</dbReference>
<evidence type="ECO:0000313" key="2">
    <source>
        <dbReference type="Proteomes" id="UP000030746"/>
    </source>
</evidence>
<accession>V4C2I8</accession>
<dbReference type="SUPFAM" id="SSF52540">
    <property type="entry name" value="P-loop containing nucleoside triphosphate hydrolases"/>
    <property type="match status" value="1"/>
</dbReference>
<sequence length="271" mass="31174">MEKQIRIILWCTPRSASTAFVRAMESVPDIELFVEPYIVANHFGPERRMDGLGLGQSAEREYTFSGVRKKLEAGFTDKKVVFVKDMGYAVDGKYKYIPKGYKHCILIRNPLKSLTSYYKQVSKQKPLVSKGPLFGLALPSGVWYKELCDLADHLEKTTGERPMVIDAEDLISHPESIMRIFCDRYGLTFTPSMLTWNGERRAEWNMAKCLWKMHEKQDWHKNTFESTGFGHTVGRSSSNANGKKIPNCVSRYAKESQKHYQQLYDERVVPV</sequence>
<keyword evidence="2" id="KW-1185">Reference proteome</keyword>
<dbReference type="Proteomes" id="UP000030746">
    <property type="component" value="Unassembled WGS sequence"/>
</dbReference>
<dbReference type="PANTHER" id="PTHR48312">
    <property type="match status" value="1"/>
</dbReference>
<dbReference type="OMA" id="QCIHEPF"/>
<name>V4C2I8_LOTGI</name>
<dbReference type="CTD" id="20231366"/>
<dbReference type="OrthoDB" id="416710at2759"/>
<dbReference type="PANTHER" id="PTHR48312:SF1">
    <property type="entry name" value="SULFOTRANSFERASE"/>
    <property type="match status" value="1"/>
</dbReference>
<evidence type="ECO:0000313" key="1">
    <source>
        <dbReference type="EMBL" id="ESO95729.1"/>
    </source>
</evidence>
<dbReference type="KEGG" id="lgi:LOTGIDRAFT_116555"/>
<dbReference type="Gene3D" id="3.40.50.300">
    <property type="entry name" value="P-loop containing nucleotide triphosphate hydrolases"/>
    <property type="match status" value="1"/>
</dbReference>
<proteinExistence type="predicted"/>